<dbReference type="EMBL" id="HG739115">
    <property type="protein sequence ID" value="CDP08363.1"/>
    <property type="molecule type" value="Genomic_DNA"/>
</dbReference>
<dbReference type="GO" id="GO:0006357">
    <property type="term" value="P:regulation of transcription by RNA polymerase II"/>
    <property type="evidence" value="ECO:0007669"/>
    <property type="project" value="TreeGrafter"/>
</dbReference>
<evidence type="ECO:0000259" key="5">
    <source>
        <dbReference type="PROSITE" id="PS50016"/>
    </source>
</evidence>
<dbReference type="Gene3D" id="3.40.630.30">
    <property type="match status" value="1"/>
</dbReference>
<evidence type="ECO:0000256" key="4">
    <source>
        <dbReference type="PROSITE-ProRule" id="PRU00146"/>
    </source>
</evidence>
<dbReference type="AlphaFoldDB" id="A0A068UL72"/>
<dbReference type="InParanoid" id="A0A068UL72"/>
<dbReference type="PROSITE" id="PS50016">
    <property type="entry name" value="ZF_PHD_2"/>
    <property type="match status" value="1"/>
</dbReference>
<dbReference type="SMART" id="SM00249">
    <property type="entry name" value="PHD"/>
    <property type="match status" value="2"/>
</dbReference>
<dbReference type="Gene3D" id="3.30.40.10">
    <property type="entry name" value="Zinc/RING finger domain, C3HC4 (zinc finger)"/>
    <property type="match status" value="1"/>
</dbReference>
<dbReference type="InterPro" id="IPR019787">
    <property type="entry name" value="Znf_PHD-finger"/>
</dbReference>
<keyword evidence="7" id="KW-1185">Reference proteome</keyword>
<evidence type="ECO:0000313" key="7">
    <source>
        <dbReference type="Proteomes" id="UP000295252"/>
    </source>
</evidence>
<dbReference type="GO" id="GO:0005634">
    <property type="term" value="C:nucleus"/>
    <property type="evidence" value="ECO:0007669"/>
    <property type="project" value="TreeGrafter"/>
</dbReference>
<keyword evidence="3" id="KW-0862">Zinc</keyword>
<dbReference type="InterPro" id="IPR001965">
    <property type="entry name" value="Znf_PHD"/>
</dbReference>
<dbReference type="InterPro" id="IPR056511">
    <property type="entry name" value="IDM1_C"/>
</dbReference>
<dbReference type="SUPFAM" id="SSF57903">
    <property type="entry name" value="FYVE/PHD zinc finger"/>
    <property type="match status" value="1"/>
</dbReference>
<proteinExistence type="predicted"/>
<feature type="domain" description="PHD-type" evidence="5">
    <location>
        <begin position="30"/>
        <end position="75"/>
    </location>
</feature>
<dbReference type="Proteomes" id="UP000295252">
    <property type="component" value="Chromosome X"/>
</dbReference>
<dbReference type="Gramene" id="CDP08363">
    <property type="protein sequence ID" value="CDP08363"/>
    <property type="gene ID" value="GSCOC_T00027169001"/>
</dbReference>
<dbReference type="InterPro" id="IPR011011">
    <property type="entry name" value="Znf_FYVE_PHD"/>
</dbReference>
<reference evidence="7" key="1">
    <citation type="journal article" date="2014" name="Science">
        <title>The coffee genome provides insight into the convergent evolution of caffeine biosynthesis.</title>
        <authorList>
            <person name="Denoeud F."/>
            <person name="Carretero-Paulet L."/>
            <person name="Dereeper A."/>
            <person name="Droc G."/>
            <person name="Guyot R."/>
            <person name="Pietrella M."/>
            <person name="Zheng C."/>
            <person name="Alberti A."/>
            <person name="Anthony F."/>
            <person name="Aprea G."/>
            <person name="Aury J.M."/>
            <person name="Bento P."/>
            <person name="Bernard M."/>
            <person name="Bocs S."/>
            <person name="Campa C."/>
            <person name="Cenci A."/>
            <person name="Combes M.C."/>
            <person name="Crouzillat D."/>
            <person name="Da Silva C."/>
            <person name="Daddiego L."/>
            <person name="De Bellis F."/>
            <person name="Dussert S."/>
            <person name="Garsmeur O."/>
            <person name="Gayraud T."/>
            <person name="Guignon V."/>
            <person name="Jahn K."/>
            <person name="Jamilloux V."/>
            <person name="Joet T."/>
            <person name="Labadie K."/>
            <person name="Lan T."/>
            <person name="Leclercq J."/>
            <person name="Lepelley M."/>
            <person name="Leroy T."/>
            <person name="Li L.T."/>
            <person name="Librado P."/>
            <person name="Lopez L."/>
            <person name="Munoz A."/>
            <person name="Noel B."/>
            <person name="Pallavicini A."/>
            <person name="Perrotta G."/>
            <person name="Poncet V."/>
            <person name="Pot D."/>
            <person name="Priyono X."/>
            <person name="Rigoreau M."/>
            <person name="Rouard M."/>
            <person name="Rozas J."/>
            <person name="Tranchant-Dubreuil C."/>
            <person name="VanBuren R."/>
            <person name="Zhang Q."/>
            <person name="Andrade A.C."/>
            <person name="Argout X."/>
            <person name="Bertrand B."/>
            <person name="de Kochko A."/>
            <person name="Graziosi G."/>
            <person name="Henry R.J."/>
            <person name="Jayarama X."/>
            <person name="Ming R."/>
            <person name="Nagai C."/>
            <person name="Rounsley S."/>
            <person name="Sankoff D."/>
            <person name="Giuliano G."/>
            <person name="Albert V.A."/>
            <person name="Wincker P."/>
            <person name="Lashermes P."/>
        </authorList>
    </citation>
    <scope>NUCLEOTIDE SEQUENCE [LARGE SCALE GENOMIC DNA]</scope>
    <source>
        <strain evidence="7">cv. DH200-94</strain>
    </source>
</reference>
<dbReference type="PANTHER" id="PTHR46309">
    <property type="entry name" value="PHD FINGER PROTEIN 12"/>
    <property type="match status" value="1"/>
</dbReference>
<dbReference type="SUPFAM" id="SSF55729">
    <property type="entry name" value="Acyl-CoA N-acyltransferases (Nat)"/>
    <property type="match status" value="1"/>
</dbReference>
<evidence type="ECO:0000256" key="2">
    <source>
        <dbReference type="ARBA" id="ARBA00022771"/>
    </source>
</evidence>
<keyword evidence="2 4" id="KW-0863">Zinc-finger</keyword>
<dbReference type="InterPro" id="IPR042163">
    <property type="entry name" value="PHF12"/>
</dbReference>
<organism evidence="6 7">
    <name type="scientific">Coffea canephora</name>
    <name type="common">Robusta coffee</name>
    <dbReference type="NCBI Taxonomy" id="49390"/>
    <lineage>
        <taxon>Eukaryota</taxon>
        <taxon>Viridiplantae</taxon>
        <taxon>Streptophyta</taxon>
        <taxon>Embryophyta</taxon>
        <taxon>Tracheophyta</taxon>
        <taxon>Spermatophyta</taxon>
        <taxon>Magnoliopsida</taxon>
        <taxon>eudicotyledons</taxon>
        <taxon>Gunneridae</taxon>
        <taxon>Pentapetalae</taxon>
        <taxon>asterids</taxon>
        <taxon>lamiids</taxon>
        <taxon>Gentianales</taxon>
        <taxon>Rubiaceae</taxon>
        <taxon>Ixoroideae</taxon>
        <taxon>Gardenieae complex</taxon>
        <taxon>Bertiereae - Coffeeae clade</taxon>
        <taxon>Coffeeae</taxon>
        <taxon>Coffea</taxon>
    </lineage>
</organism>
<dbReference type="Pfam" id="PF00628">
    <property type="entry name" value="PHD"/>
    <property type="match status" value="1"/>
</dbReference>
<protein>
    <recommendedName>
        <fullName evidence="5">PHD-type domain-containing protein</fullName>
    </recommendedName>
</protein>
<dbReference type="GO" id="GO:0008270">
    <property type="term" value="F:zinc ion binding"/>
    <property type="evidence" value="ECO:0007669"/>
    <property type="project" value="UniProtKB-KW"/>
</dbReference>
<dbReference type="InterPro" id="IPR016181">
    <property type="entry name" value="Acyl_CoA_acyltransferase"/>
</dbReference>
<evidence type="ECO:0000313" key="6">
    <source>
        <dbReference type="EMBL" id="CDP08363.1"/>
    </source>
</evidence>
<accession>A0A068UL72</accession>
<dbReference type="Pfam" id="PF23209">
    <property type="entry name" value="IDM1_C"/>
    <property type="match status" value="1"/>
</dbReference>
<evidence type="ECO:0000256" key="1">
    <source>
        <dbReference type="ARBA" id="ARBA00022723"/>
    </source>
</evidence>
<dbReference type="InterPro" id="IPR013083">
    <property type="entry name" value="Znf_RING/FYVE/PHD"/>
</dbReference>
<sequence>MIRAWNMPEECESRKFNRIQTRGNASDSYDDACMICADGGNLMCCEVCNSTYHQDCIQLKEVPRGSWYCPYCVCRFCRNPAHDNDYLIECPQCEQKYHWNCHLRREMKIIDLNSMPCAPFCEGRCKEVYDKLERHLVGLKNELDEGFSWSLLHHMDNDTGSYTDDTYKRIVCHSKLAVALRLMEDCFEPIVDRHTRINVIRSVVYNCGANFKRIQFRGFYTALLEKDDEIISVASLRIHGTKLAEMPFIATSDQYRCKGMCKKLMVAIESALCYLNVESLVIPSTSERISNWIEKYGFRLLDSTLNREIICRNTLMFHDSVRLQKSLVPSCLAKSDRSSGGMVF</sequence>
<name>A0A068UL72_COFCA</name>
<dbReference type="OMA" id="TLMFHDS"/>
<gene>
    <name evidence="6" type="ORF">GSCOC_T00027169001</name>
</gene>
<dbReference type="OrthoDB" id="429143at2759"/>
<dbReference type="PhylomeDB" id="A0A068UL72"/>
<keyword evidence="1" id="KW-0479">Metal-binding</keyword>
<dbReference type="GO" id="GO:0003714">
    <property type="term" value="F:transcription corepressor activity"/>
    <property type="evidence" value="ECO:0007669"/>
    <property type="project" value="InterPro"/>
</dbReference>
<evidence type="ECO:0000256" key="3">
    <source>
        <dbReference type="ARBA" id="ARBA00022833"/>
    </source>
</evidence>
<dbReference type="PANTHER" id="PTHR46309:SF5">
    <property type="entry name" value="GNAT FAMILY ACETYLTRANSFERASE"/>
    <property type="match status" value="1"/>
</dbReference>